<dbReference type="GO" id="GO:0003677">
    <property type="term" value="F:DNA binding"/>
    <property type="evidence" value="ECO:0007669"/>
    <property type="project" value="UniProtKB-UniRule"/>
</dbReference>
<feature type="coiled-coil region" evidence="3">
    <location>
        <begin position="253"/>
        <end position="280"/>
    </location>
</feature>
<dbReference type="RefSeq" id="XP_022840942.1">
    <property type="nucleotide sequence ID" value="XM_022983532.1"/>
</dbReference>
<keyword evidence="6" id="KW-1185">Reference proteome</keyword>
<name>A0A090N4U4_OSTTA</name>
<evidence type="ECO:0000259" key="4">
    <source>
        <dbReference type="PROSITE" id="PS50118"/>
    </source>
</evidence>
<accession>A0A090N4U4</accession>
<dbReference type="InterPro" id="IPR050342">
    <property type="entry name" value="HMGB"/>
</dbReference>
<dbReference type="PANTHER" id="PTHR48112">
    <property type="entry name" value="HIGH MOBILITY GROUP PROTEIN DSP1"/>
    <property type="match status" value="1"/>
</dbReference>
<proteinExistence type="predicted"/>
<dbReference type="Gene3D" id="1.10.30.10">
    <property type="entry name" value="High mobility group box domain"/>
    <property type="match status" value="3"/>
</dbReference>
<evidence type="ECO:0000313" key="5">
    <source>
        <dbReference type="EMBL" id="CEG01411.1"/>
    </source>
</evidence>
<keyword evidence="1 2" id="KW-0238">DNA-binding</keyword>
<feature type="DNA-binding region" description="HMG box" evidence="2">
    <location>
        <begin position="15"/>
        <end position="91"/>
    </location>
</feature>
<organism evidence="5 6">
    <name type="scientific">Ostreococcus tauri</name>
    <name type="common">Marine green alga</name>
    <dbReference type="NCBI Taxonomy" id="70448"/>
    <lineage>
        <taxon>Eukaryota</taxon>
        <taxon>Viridiplantae</taxon>
        <taxon>Chlorophyta</taxon>
        <taxon>Mamiellophyceae</taxon>
        <taxon>Mamiellales</taxon>
        <taxon>Bathycoccaceae</taxon>
        <taxon>Ostreococcus</taxon>
    </lineage>
</organism>
<gene>
    <name evidence="5" type="ORF">OT_ostta08g01330</name>
</gene>
<dbReference type="FunCoup" id="A0A090N4U4">
    <property type="interactions" value="66"/>
</dbReference>
<keyword evidence="3" id="KW-0175">Coiled coil</keyword>
<dbReference type="InterPro" id="IPR009071">
    <property type="entry name" value="HMG_box_dom"/>
</dbReference>
<reference evidence="5 6" key="2">
    <citation type="journal article" date="2014" name="BMC Genomics">
        <title>An improved genome of the model marine alga Ostreococcus tauri unfolds by assessing Illumina de novo assemblies.</title>
        <authorList>
            <person name="Blanc-Mathieu R."/>
            <person name="Verhelst B."/>
            <person name="Derelle E."/>
            <person name="Rombauts S."/>
            <person name="Bouget F.Y."/>
            <person name="Carre I."/>
            <person name="Chateau A."/>
            <person name="Eyre-Walker A."/>
            <person name="Grimsley N."/>
            <person name="Moreau H."/>
            <person name="Piegu B."/>
            <person name="Rivals E."/>
            <person name="Schackwitz W."/>
            <person name="Van de Peer Y."/>
            <person name="Piganeau G."/>
        </authorList>
    </citation>
    <scope>NUCLEOTIDE SEQUENCE [LARGE SCALE GENOMIC DNA]</scope>
    <source>
        <strain evidence="6">OTTH 0595 / CCAP 157/2 / RCC745</strain>
    </source>
</reference>
<dbReference type="STRING" id="70448.A0A090N4U4"/>
<dbReference type="InParanoid" id="A0A090N4U4"/>
<evidence type="ECO:0000313" key="6">
    <source>
        <dbReference type="Proteomes" id="UP000009170"/>
    </source>
</evidence>
<evidence type="ECO:0000256" key="2">
    <source>
        <dbReference type="PROSITE-ProRule" id="PRU00267"/>
    </source>
</evidence>
<dbReference type="SUPFAM" id="SSF47095">
    <property type="entry name" value="HMG-box"/>
    <property type="match status" value="3"/>
</dbReference>
<reference evidence="6" key="1">
    <citation type="journal article" date="2006" name="Proc. Natl. Acad. Sci. U.S.A.">
        <title>Genome analysis of the smallest free-living eukaryote Ostreococcus tauri unveils many unique features.</title>
        <authorList>
            <person name="Derelle E."/>
            <person name="Ferraz C."/>
            <person name="Rombauts S."/>
            <person name="Rouze P."/>
            <person name="Worden A.Z."/>
            <person name="Robbens S."/>
            <person name="Partensky F."/>
            <person name="Degroeve S."/>
            <person name="Echeynie S."/>
            <person name="Cooke R."/>
            <person name="Saeys Y."/>
            <person name="Wuyts J."/>
            <person name="Jabbari K."/>
            <person name="Bowler C."/>
            <person name="Panaud O."/>
            <person name="Piegu B."/>
            <person name="Ball S.G."/>
            <person name="Ral J.-P."/>
            <person name="Bouget F.-Y."/>
            <person name="Piganeau G."/>
            <person name="De Baets B."/>
            <person name="Picard A."/>
            <person name="Delseny M."/>
            <person name="Demaille J."/>
            <person name="Van de Peer Y."/>
            <person name="Moreau H."/>
        </authorList>
    </citation>
    <scope>NUCLEOTIDE SEQUENCE [LARGE SCALE GENOMIC DNA]</scope>
    <source>
        <strain evidence="6">OTTH 0595 / CCAP 157/2 / RCC745</strain>
    </source>
</reference>
<dbReference type="Pfam" id="PF00505">
    <property type="entry name" value="HMG_box"/>
    <property type="match status" value="3"/>
</dbReference>
<dbReference type="KEGG" id="ota:OT_ostta08g01330"/>
<feature type="domain" description="HMG box" evidence="4">
    <location>
        <begin position="214"/>
        <end position="277"/>
    </location>
</feature>
<protein>
    <submittedName>
        <fullName evidence="5">High mobility group box domain</fullName>
    </submittedName>
</protein>
<dbReference type="EMBL" id="CAID01000008">
    <property type="protein sequence ID" value="CEG01411.1"/>
    <property type="molecule type" value="Genomic_DNA"/>
</dbReference>
<feature type="domain" description="HMG box" evidence="4">
    <location>
        <begin position="118"/>
        <end position="194"/>
    </location>
</feature>
<sequence>MVEGKLDGEILPAPPKRALTAYLIFCQRHRERIMREIQPDPSSKFTKDQMQQVTTRLAGLWNNISPKELKEVQGQAAKCKAEYEAQKAQFSPAMLKKIARMRNKPKGHIVVPAQGEKPVRAKTAYLIFCSRHRKDIMRQIHKDPLAKFTRAEMQQVTTTLADMWNKISPSELASCREEAKVELEKYRALKAEYRAPVYGPAKKPKVNVKGETKPKKAPTAYLVFAEEERQRIKLAEPELKHDEISQRLSRTWKAIDENEKRRYQARAEEQKQNLERQSILPSNSLAGEHLPMMSMASYDIDPRAI</sequence>
<comment type="caution">
    <text evidence="5">The sequence shown here is derived from an EMBL/GenBank/DDBJ whole genome shotgun (WGS) entry which is preliminary data.</text>
</comment>
<dbReference type="Proteomes" id="UP000009170">
    <property type="component" value="Unassembled WGS sequence"/>
</dbReference>
<feature type="DNA-binding region" description="HMG box" evidence="2">
    <location>
        <begin position="118"/>
        <end position="194"/>
    </location>
</feature>
<feature type="DNA-binding region" description="HMG box" evidence="2">
    <location>
        <begin position="214"/>
        <end position="277"/>
    </location>
</feature>
<dbReference type="GeneID" id="9831351"/>
<dbReference type="CDD" id="cd00084">
    <property type="entry name" value="HMG-box_SF"/>
    <property type="match status" value="1"/>
</dbReference>
<dbReference type="AlphaFoldDB" id="A0A090N4U4"/>
<dbReference type="PROSITE" id="PS50118">
    <property type="entry name" value="HMG_BOX_2"/>
    <property type="match status" value="3"/>
</dbReference>
<evidence type="ECO:0000256" key="1">
    <source>
        <dbReference type="ARBA" id="ARBA00023125"/>
    </source>
</evidence>
<evidence type="ECO:0000256" key="3">
    <source>
        <dbReference type="SAM" id="Coils"/>
    </source>
</evidence>
<dbReference type="OrthoDB" id="1919336at2759"/>
<keyword evidence="2" id="KW-0539">Nucleus</keyword>
<feature type="domain" description="HMG box" evidence="4">
    <location>
        <begin position="15"/>
        <end position="91"/>
    </location>
</feature>
<dbReference type="GO" id="GO:0005634">
    <property type="term" value="C:nucleus"/>
    <property type="evidence" value="ECO:0007669"/>
    <property type="project" value="UniProtKB-UniRule"/>
</dbReference>
<dbReference type="SMART" id="SM00398">
    <property type="entry name" value="HMG"/>
    <property type="match status" value="3"/>
</dbReference>
<dbReference type="InterPro" id="IPR036910">
    <property type="entry name" value="HMG_box_dom_sf"/>
</dbReference>